<keyword evidence="1 3" id="KW-0853">WD repeat</keyword>
<name>A0A5M3MB42_CONPW</name>
<dbReference type="PANTHER" id="PTHR19879">
    <property type="entry name" value="TRANSCRIPTION INITIATION FACTOR TFIID"/>
    <property type="match status" value="1"/>
</dbReference>
<feature type="repeat" description="WD" evidence="3">
    <location>
        <begin position="31"/>
        <end position="65"/>
    </location>
</feature>
<dbReference type="InterPro" id="IPR036322">
    <property type="entry name" value="WD40_repeat_dom_sf"/>
</dbReference>
<dbReference type="RefSeq" id="XP_007773525.1">
    <property type="nucleotide sequence ID" value="XM_007775335.1"/>
</dbReference>
<dbReference type="SUPFAM" id="SSF50978">
    <property type="entry name" value="WD40 repeat-like"/>
    <property type="match status" value="1"/>
</dbReference>
<dbReference type="Pfam" id="PF13360">
    <property type="entry name" value="PQQ_2"/>
    <property type="match status" value="1"/>
</dbReference>
<feature type="region of interest" description="Disordered" evidence="4">
    <location>
        <begin position="785"/>
        <end position="831"/>
    </location>
</feature>
<dbReference type="AlphaFoldDB" id="A0A5M3MB42"/>
<evidence type="ECO:0000256" key="4">
    <source>
        <dbReference type="SAM" id="MobiDB-lite"/>
    </source>
</evidence>
<dbReference type="PROSITE" id="PS50082">
    <property type="entry name" value="WD_REPEATS_2"/>
    <property type="match status" value="2"/>
</dbReference>
<reference evidence="7" key="1">
    <citation type="journal article" date="2012" name="Science">
        <title>The Paleozoic origin of enzymatic lignin decomposition reconstructed from 31 fungal genomes.</title>
        <authorList>
            <person name="Floudas D."/>
            <person name="Binder M."/>
            <person name="Riley R."/>
            <person name="Barry K."/>
            <person name="Blanchette R.A."/>
            <person name="Henrissat B."/>
            <person name="Martinez A.T."/>
            <person name="Otillar R."/>
            <person name="Spatafora J.W."/>
            <person name="Yadav J.S."/>
            <person name="Aerts A."/>
            <person name="Benoit I."/>
            <person name="Boyd A."/>
            <person name="Carlson A."/>
            <person name="Copeland A."/>
            <person name="Coutinho P.M."/>
            <person name="de Vries R.P."/>
            <person name="Ferreira P."/>
            <person name="Findley K."/>
            <person name="Foster B."/>
            <person name="Gaskell J."/>
            <person name="Glotzer D."/>
            <person name="Gorecki P."/>
            <person name="Heitman J."/>
            <person name="Hesse C."/>
            <person name="Hori C."/>
            <person name="Igarashi K."/>
            <person name="Jurgens J.A."/>
            <person name="Kallen N."/>
            <person name="Kersten P."/>
            <person name="Kohler A."/>
            <person name="Kuees U."/>
            <person name="Kumar T.K.A."/>
            <person name="Kuo A."/>
            <person name="LaButti K."/>
            <person name="Larrondo L.F."/>
            <person name="Lindquist E."/>
            <person name="Ling A."/>
            <person name="Lombard V."/>
            <person name="Lucas S."/>
            <person name="Lundell T."/>
            <person name="Martin R."/>
            <person name="McLaughlin D.J."/>
            <person name="Morgenstern I."/>
            <person name="Morin E."/>
            <person name="Murat C."/>
            <person name="Nagy L.G."/>
            <person name="Nolan M."/>
            <person name="Ohm R.A."/>
            <person name="Patyshakuliyeva A."/>
            <person name="Rokas A."/>
            <person name="Ruiz-Duenas F.J."/>
            <person name="Sabat G."/>
            <person name="Salamov A."/>
            <person name="Samejima M."/>
            <person name="Schmutz J."/>
            <person name="Slot J.C."/>
            <person name="St John F."/>
            <person name="Stenlid J."/>
            <person name="Sun H."/>
            <person name="Sun S."/>
            <person name="Syed K."/>
            <person name="Tsang A."/>
            <person name="Wiebenga A."/>
            <person name="Young D."/>
            <person name="Pisabarro A."/>
            <person name="Eastwood D.C."/>
            <person name="Martin F."/>
            <person name="Cullen D."/>
            <person name="Grigoriev I.V."/>
            <person name="Hibbett D.S."/>
        </authorList>
    </citation>
    <scope>NUCLEOTIDE SEQUENCE [LARGE SCALE GENOMIC DNA]</scope>
    <source>
        <strain evidence="7">RWD-64-598 SS2</strain>
    </source>
</reference>
<keyword evidence="7" id="KW-1185">Reference proteome</keyword>
<evidence type="ECO:0000256" key="2">
    <source>
        <dbReference type="ARBA" id="ARBA00022737"/>
    </source>
</evidence>
<proteinExistence type="predicted"/>
<evidence type="ECO:0000256" key="3">
    <source>
        <dbReference type="PROSITE-ProRule" id="PRU00221"/>
    </source>
</evidence>
<dbReference type="InterPro" id="IPR001680">
    <property type="entry name" value="WD40_rpt"/>
</dbReference>
<dbReference type="InterPro" id="IPR015943">
    <property type="entry name" value="WD40/YVTN_repeat-like_dom_sf"/>
</dbReference>
<evidence type="ECO:0000313" key="7">
    <source>
        <dbReference type="Proteomes" id="UP000053558"/>
    </source>
</evidence>
<feature type="region of interest" description="Disordered" evidence="4">
    <location>
        <begin position="721"/>
        <end position="744"/>
    </location>
</feature>
<dbReference type="InterPro" id="IPR011047">
    <property type="entry name" value="Quinoprotein_ADH-like_sf"/>
</dbReference>
<gene>
    <name evidence="6" type="ORF">CONPUDRAFT_168845</name>
</gene>
<evidence type="ECO:0000313" key="6">
    <source>
        <dbReference type="EMBL" id="EIW76277.1"/>
    </source>
</evidence>
<dbReference type="KEGG" id="cput:CONPUDRAFT_168845"/>
<feature type="repeat" description="WD" evidence="3">
    <location>
        <begin position="263"/>
        <end position="304"/>
    </location>
</feature>
<protein>
    <submittedName>
        <fullName evidence="6">WD40 repeat-like protein</fullName>
    </submittedName>
</protein>
<sequence length="857" mass="93642">MSRATSSQTDSDKDPLPFTFDRGDDPEPPVIRCIEYSPDGQSIATGASDSTVRLWDAKTGQQTHKLLAGHPVFWLSFSHSGHRLAAICLNTDEKRAHVVIWDMSQDKQESEKLETTYESDGSIAEHGYRVAFSPDDDWVAVMTPSHVVVQETTSGKPVMDVGKARKDYRFMSALSFSSDGRLLFYASLPQNVRDNALVELHSFNMELRQHLPLALSLALPSHSFLYRLPYICSPNGRAIAGPIPQSGFQICDTQTGSVLHAALQGHTENTSSICFSQDGEWVIDGSEASTICIWDVSTGTNVMAPLKDERLQRVTAITCSPLKDRIACVASDTEIHVWDVRTRQIVLPLVRESERQMTPRLRDFAYSDQVKDIHVFPDGRHFVSSTTAFYDAHIHIWDLQTGKQTKAFFFPGGCAVALCANGSLLAAGSTRPFGYVALLDANSGKEYFPPLIRAGSGARKLCFSPDSSVLAVVFDNRTLHLVHDVLGDRVISQIENQEVVDVAFSPDGKQFAYVIHLSGHILLCDVSTMEVAIQLPGPGSELPCNLAFLPDGKFLLETYGRNKARFWNIGTGQTALEHSLSPQSRALTVVSPDGNTFICSWAKGKDGFGLEKLDITSGKRLWSTAKFTSGVTTATFSPAGDKVIVGFEDGTLQVLDASLGQTLILSSDDRSSIELEMPSAPNRSRRIGTGLADWDDDSIMNMPATSSRAARIGLQARNAVRDNQQRHNGKRNAVDDHRGSGLAARLSARLAPKPANPGHAHGQGRLAHAFQLVSTGRAKNRVLAAGEQGGHEHRERHRLHSDDDSTSPSPPESDRAHSPPTRTGESDSSTSSSNWFVDYMCYCVCLPCRGSRGVNPE</sequence>
<feature type="region of interest" description="Disordered" evidence="4">
    <location>
        <begin position="1"/>
        <end position="27"/>
    </location>
</feature>
<dbReference type="InterPro" id="IPR002372">
    <property type="entry name" value="PQQ_rpt_dom"/>
</dbReference>
<evidence type="ECO:0000256" key="1">
    <source>
        <dbReference type="ARBA" id="ARBA00022574"/>
    </source>
</evidence>
<dbReference type="Proteomes" id="UP000053558">
    <property type="component" value="Unassembled WGS sequence"/>
</dbReference>
<comment type="caution">
    <text evidence="6">The sequence shown here is derived from an EMBL/GenBank/DDBJ whole genome shotgun (WGS) entry which is preliminary data.</text>
</comment>
<dbReference type="PROSITE" id="PS50294">
    <property type="entry name" value="WD_REPEATS_REGION"/>
    <property type="match status" value="2"/>
</dbReference>
<feature type="domain" description="Pyrrolo-quinoline quinone repeat" evidence="5">
    <location>
        <begin position="553"/>
        <end position="662"/>
    </location>
</feature>
<keyword evidence="2" id="KW-0677">Repeat</keyword>
<dbReference type="PROSITE" id="PS00678">
    <property type="entry name" value="WD_REPEATS_1"/>
    <property type="match status" value="1"/>
</dbReference>
<dbReference type="SMART" id="SM00320">
    <property type="entry name" value="WD40"/>
    <property type="match status" value="8"/>
</dbReference>
<organism evidence="6 7">
    <name type="scientific">Coniophora puteana (strain RWD-64-598)</name>
    <name type="common">Brown rot fungus</name>
    <dbReference type="NCBI Taxonomy" id="741705"/>
    <lineage>
        <taxon>Eukaryota</taxon>
        <taxon>Fungi</taxon>
        <taxon>Dikarya</taxon>
        <taxon>Basidiomycota</taxon>
        <taxon>Agaricomycotina</taxon>
        <taxon>Agaricomycetes</taxon>
        <taxon>Agaricomycetidae</taxon>
        <taxon>Boletales</taxon>
        <taxon>Coniophorineae</taxon>
        <taxon>Coniophoraceae</taxon>
        <taxon>Coniophora</taxon>
    </lineage>
</organism>
<dbReference type="Gene3D" id="2.130.10.10">
    <property type="entry name" value="YVTN repeat-like/Quinoprotein amine dehydrogenase"/>
    <property type="match status" value="3"/>
</dbReference>
<dbReference type="PANTHER" id="PTHR19879:SF9">
    <property type="entry name" value="TRANSCRIPTION INITIATION FACTOR TFIID SUBUNIT 5"/>
    <property type="match status" value="1"/>
</dbReference>
<dbReference type="SUPFAM" id="SSF50998">
    <property type="entry name" value="Quinoprotein alcohol dehydrogenase-like"/>
    <property type="match status" value="1"/>
</dbReference>
<dbReference type="InterPro" id="IPR019775">
    <property type="entry name" value="WD40_repeat_CS"/>
</dbReference>
<feature type="compositionally biased region" description="Basic and acidic residues" evidence="4">
    <location>
        <begin position="10"/>
        <end position="25"/>
    </location>
</feature>
<accession>A0A5M3MB42</accession>
<dbReference type="Pfam" id="PF00400">
    <property type="entry name" value="WD40"/>
    <property type="match status" value="2"/>
</dbReference>
<dbReference type="GeneID" id="19206081"/>
<evidence type="ECO:0000259" key="5">
    <source>
        <dbReference type="Pfam" id="PF13360"/>
    </source>
</evidence>
<dbReference type="EMBL" id="JH711586">
    <property type="protein sequence ID" value="EIW76277.1"/>
    <property type="molecule type" value="Genomic_DNA"/>
</dbReference>